<evidence type="ECO:0000259" key="1">
    <source>
        <dbReference type="Pfam" id="PF13477"/>
    </source>
</evidence>
<feature type="domain" description="Glycosyltransferase subfamily 4-like N-terminal" evidence="1">
    <location>
        <begin position="18"/>
        <end position="153"/>
    </location>
</feature>
<dbReference type="Pfam" id="PF13477">
    <property type="entry name" value="Glyco_trans_4_2"/>
    <property type="match status" value="1"/>
</dbReference>
<dbReference type="AlphaFoldDB" id="A0A4Y9S5X1"/>
<dbReference type="SUPFAM" id="SSF53756">
    <property type="entry name" value="UDP-Glycosyltransferase/glycogen phosphorylase"/>
    <property type="match status" value="1"/>
</dbReference>
<reference evidence="2 3" key="1">
    <citation type="submission" date="2019-03" db="EMBL/GenBank/DDBJ databases">
        <title>Draft Genome Sequence of Massilia arenosa sp. nov., a Novel Massilia Species Isolated from a Sandy-loam Maize Soil.</title>
        <authorList>
            <person name="Raths R."/>
            <person name="Peta V."/>
            <person name="Bucking H."/>
        </authorList>
    </citation>
    <scope>NUCLEOTIDE SEQUENCE [LARGE SCALE GENOMIC DNA]</scope>
    <source>
        <strain evidence="2 3">MC02</strain>
    </source>
</reference>
<gene>
    <name evidence="2" type="ORF">E4L96_15800</name>
</gene>
<dbReference type="CDD" id="cd03808">
    <property type="entry name" value="GT4_CapM-like"/>
    <property type="match status" value="1"/>
</dbReference>
<sequence length="391" mass="42491">MSGREVKATEGALAERQLLFVVTEDWYFCSHRLHLAVAAVQQGMRVAVATNVAEHGAYIEAAGIELHPWRLKRSSVGLLAECTAVFDLWRIYRQVKPDVVHHVAIKPVVYGSLVSKLVRVPAVVNALGGMGAIFTGKSARRGIMRRLVLAAFRGLLGAPNQVLILQNPDDCSLMVEEAGVRQQSLRLIRGAGVDTREYDVAAEPEGVPLVVLPARMLRDKGVAEFVDAARLLKRRGMVARFVLVGGCDSCNPAALTETELSGWVREGVVEWWGRRSDMPAVFAASHIVCLPSYREGLPKALLEAAACGRAIVTTDVPGCREIVRHGVNGMLVPAQDAQALAHALQQLLLDSERRVRMGMAGRAMVVNDFSDTAVARHTLGLYQELLSGANR</sequence>
<dbReference type="Gene3D" id="3.40.50.2000">
    <property type="entry name" value="Glycogen Phosphorylase B"/>
    <property type="match status" value="2"/>
</dbReference>
<dbReference type="GO" id="GO:0016757">
    <property type="term" value="F:glycosyltransferase activity"/>
    <property type="evidence" value="ECO:0007669"/>
    <property type="project" value="UniProtKB-ARBA"/>
</dbReference>
<organism evidence="2 3">
    <name type="scientific">Zemynaea arenosa</name>
    <dbReference type="NCBI Taxonomy" id="2561931"/>
    <lineage>
        <taxon>Bacteria</taxon>
        <taxon>Pseudomonadati</taxon>
        <taxon>Pseudomonadota</taxon>
        <taxon>Betaproteobacteria</taxon>
        <taxon>Burkholderiales</taxon>
        <taxon>Oxalobacteraceae</taxon>
        <taxon>Telluria group</taxon>
        <taxon>Zemynaea</taxon>
    </lineage>
</organism>
<proteinExistence type="predicted"/>
<dbReference type="EMBL" id="SPVF01000203">
    <property type="protein sequence ID" value="TFW16764.1"/>
    <property type="molecule type" value="Genomic_DNA"/>
</dbReference>
<keyword evidence="2" id="KW-0808">Transferase</keyword>
<evidence type="ECO:0000313" key="3">
    <source>
        <dbReference type="Proteomes" id="UP000298438"/>
    </source>
</evidence>
<dbReference type="PANTHER" id="PTHR12526:SF638">
    <property type="entry name" value="SPORE COAT PROTEIN SA"/>
    <property type="match status" value="1"/>
</dbReference>
<dbReference type="PANTHER" id="PTHR12526">
    <property type="entry name" value="GLYCOSYLTRANSFERASE"/>
    <property type="match status" value="1"/>
</dbReference>
<dbReference type="Proteomes" id="UP000298438">
    <property type="component" value="Unassembled WGS sequence"/>
</dbReference>
<keyword evidence="3" id="KW-1185">Reference proteome</keyword>
<dbReference type="InterPro" id="IPR028098">
    <property type="entry name" value="Glyco_trans_4-like_N"/>
</dbReference>
<accession>A0A4Y9S5X1</accession>
<name>A0A4Y9S5X1_9BURK</name>
<dbReference type="Pfam" id="PF13692">
    <property type="entry name" value="Glyco_trans_1_4"/>
    <property type="match status" value="1"/>
</dbReference>
<evidence type="ECO:0000313" key="2">
    <source>
        <dbReference type="EMBL" id="TFW16764.1"/>
    </source>
</evidence>
<protein>
    <submittedName>
        <fullName evidence="2">Glycosyltransferase family 1 protein</fullName>
    </submittedName>
</protein>
<comment type="caution">
    <text evidence="2">The sequence shown here is derived from an EMBL/GenBank/DDBJ whole genome shotgun (WGS) entry which is preliminary data.</text>
</comment>
<dbReference type="OrthoDB" id="7560678at2"/>